<dbReference type="GO" id="GO:0000460">
    <property type="term" value="P:maturation of 5.8S rRNA"/>
    <property type="evidence" value="ECO:0007669"/>
    <property type="project" value="TreeGrafter"/>
</dbReference>
<proteinExistence type="predicted"/>
<dbReference type="GO" id="GO:0090730">
    <property type="term" value="C:Las1 complex"/>
    <property type="evidence" value="ECO:0007669"/>
    <property type="project" value="InterPro"/>
</dbReference>
<accession>A0A6J1ND20</accession>
<keyword evidence="1" id="KW-1185">Reference proteome</keyword>
<dbReference type="GeneID" id="112051042"/>
<dbReference type="PANTHER" id="PTHR15002">
    <property type="entry name" value="RIBOSOMAL BIOGENESIS PROTEIN LAS1L"/>
    <property type="match status" value="1"/>
</dbReference>
<dbReference type="Pfam" id="PF04031">
    <property type="entry name" value="Las1"/>
    <property type="match status" value="1"/>
</dbReference>
<dbReference type="InterPro" id="IPR007174">
    <property type="entry name" value="Las1"/>
</dbReference>
<dbReference type="PANTHER" id="PTHR15002:SF0">
    <property type="entry name" value="RIBOSOMAL BIOGENESIS PROTEIN LAS1L"/>
    <property type="match status" value="1"/>
</dbReference>
<dbReference type="Proteomes" id="UP001652582">
    <property type="component" value="Chromosome 17"/>
</dbReference>
<dbReference type="RefSeq" id="XP_023945670.1">
    <property type="nucleotide sequence ID" value="XM_024089902.2"/>
</dbReference>
<organism evidence="1 2">
    <name type="scientific">Bicyclus anynana</name>
    <name type="common">Squinting bush brown butterfly</name>
    <dbReference type="NCBI Taxonomy" id="110368"/>
    <lineage>
        <taxon>Eukaryota</taxon>
        <taxon>Metazoa</taxon>
        <taxon>Ecdysozoa</taxon>
        <taxon>Arthropoda</taxon>
        <taxon>Hexapoda</taxon>
        <taxon>Insecta</taxon>
        <taxon>Pterygota</taxon>
        <taxon>Neoptera</taxon>
        <taxon>Endopterygota</taxon>
        <taxon>Lepidoptera</taxon>
        <taxon>Glossata</taxon>
        <taxon>Ditrysia</taxon>
        <taxon>Papilionoidea</taxon>
        <taxon>Nymphalidae</taxon>
        <taxon>Satyrinae</taxon>
        <taxon>Satyrini</taxon>
        <taxon>Mycalesina</taxon>
        <taxon>Bicyclus</taxon>
    </lineage>
</organism>
<dbReference type="GO" id="GO:0000470">
    <property type="term" value="P:maturation of LSU-rRNA"/>
    <property type="evidence" value="ECO:0007669"/>
    <property type="project" value="TreeGrafter"/>
</dbReference>
<evidence type="ECO:0000313" key="2">
    <source>
        <dbReference type="RefSeq" id="XP_023945670.1"/>
    </source>
</evidence>
<dbReference type="KEGG" id="bany:112051042"/>
<gene>
    <name evidence="2" type="primary">LOC112051042</name>
</gene>
<reference evidence="2" key="1">
    <citation type="submission" date="2025-08" db="UniProtKB">
        <authorList>
            <consortium name="RefSeq"/>
        </authorList>
    </citation>
    <scope>IDENTIFICATION</scope>
</reference>
<evidence type="ECO:0000313" key="1">
    <source>
        <dbReference type="Proteomes" id="UP001652582"/>
    </source>
</evidence>
<dbReference type="GO" id="GO:0004519">
    <property type="term" value="F:endonuclease activity"/>
    <property type="evidence" value="ECO:0007669"/>
    <property type="project" value="InterPro"/>
</dbReference>
<name>A0A6J1ND20_BICAN</name>
<dbReference type="OrthoDB" id="10263222at2759"/>
<dbReference type="GO" id="GO:0030687">
    <property type="term" value="C:preribosome, large subunit precursor"/>
    <property type="evidence" value="ECO:0007669"/>
    <property type="project" value="TreeGrafter"/>
</dbReference>
<dbReference type="AlphaFoldDB" id="A0A6J1ND20"/>
<protein>
    <submittedName>
        <fullName evidence="2">Uncharacterized protein LOC112051042 isoform X1</fullName>
    </submittedName>
</protein>
<sequence>MMMKEFFHLSPWYNTEEWNVVYKNIFEVTSTLSSKKAALDQLLIWKARCPSLPSGIEATMSLLNVHIQDQEQNHDMCSDHLLRLAYSSAMVRFINHMFDNETAKGLSLFQAAKAFGVPEWIVVLRHETSHGNLLPHLELLREACDISLNWLQKRYWDKHKVCISDYTVDKVQIETYIEKEITTMMDFCVLLSICSHPKSKVKNSANVTQAFLSESLLNGARELFKERHNFSYRNINWLWQELNIKAKKILINDSFSSYVNKALLADESGILSLEMYENLDDNFSNDSPLCRLYVQSFSGLLNFLLTHDLLKDFLLELIKVTQGEEETMKCKLAAKWVSTILTSLSNNQKFLEKINKSDIDITTLNNNEMNSIYCDWFPNDKRNILFDLCKPIPKEFTDIDFLQPIISTYNCHLALFIKALLDLIRPKLPDSVMQKICELAKVVATPEKFPVMNSRMYTANDLEMTKNSESMHKSEQDEDMEIIEVPIQDKHTEQKDTRQTFGIWQIATEDVDWATCPIGQLPWTQVLPDSVENMI</sequence>